<gene>
    <name evidence="1" type="ORF">F9C07_10398</name>
</gene>
<dbReference type="Proteomes" id="UP000596276">
    <property type="component" value="Chromosome 4"/>
</dbReference>
<name>A0A7U2QZV9_ASPFN</name>
<dbReference type="VEuPathDB" id="FungiDB:F9C07_10398"/>
<dbReference type="EMBL" id="CP044618">
    <property type="protein sequence ID" value="QRD90794.1"/>
    <property type="molecule type" value="Genomic_DNA"/>
</dbReference>
<proteinExistence type="predicted"/>
<evidence type="ECO:0000313" key="2">
    <source>
        <dbReference type="Proteomes" id="UP000596276"/>
    </source>
</evidence>
<protein>
    <submittedName>
        <fullName evidence="1">Uncharacterized protein</fullName>
    </submittedName>
</protein>
<organism evidence="1 2">
    <name type="scientific">Aspergillus flavus (strain ATCC 200026 / FGSC A1120 / IAM 13836 / NRRL 3357 / JCM 12722 / SRRC 167)</name>
    <dbReference type="NCBI Taxonomy" id="332952"/>
    <lineage>
        <taxon>Eukaryota</taxon>
        <taxon>Fungi</taxon>
        <taxon>Dikarya</taxon>
        <taxon>Ascomycota</taxon>
        <taxon>Pezizomycotina</taxon>
        <taxon>Eurotiomycetes</taxon>
        <taxon>Eurotiomycetidae</taxon>
        <taxon>Eurotiales</taxon>
        <taxon>Aspergillaceae</taxon>
        <taxon>Aspergillus</taxon>
        <taxon>Aspergillus subgen. Circumdati</taxon>
    </lineage>
</organism>
<accession>A0A7U2QZV9</accession>
<reference evidence="2" key="1">
    <citation type="journal article" date="2021" name="G3 (Bethesda)">
        <title>Chromosome assembled and annotated genome sequence of Aspergillus flavus NRRL 3357.</title>
        <authorList>
            <person name="Skerker J.M."/>
            <person name="Pianalto K.M."/>
            <person name="Mondo S.J."/>
            <person name="Yang K."/>
            <person name="Arkin A.P."/>
            <person name="Keller N.P."/>
            <person name="Grigoriev I.V."/>
            <person name="Louise Glass N.L."/>
        </authorList>
    </citation>
    <scope>NUCLEOTIDE SEQUENCE [LARGE SCALE GENOMIC DNA]</scope>
    <source>
        <strain evidence="2">ATCC 200026 / FGSC A1120 / IAM 13836 / NRRL 3357 / JCM 12722 / SRRC 167</strain>
    </source>
</reference>
<evidence type="ECO:0000313" key="1">
    <source>
        <dbReference type="EMBL" id="QRD90794.1"/>
    </source>
</evidence>
<dbReference type="AlphaFoldDB" id="A0A7U2QZV9"/>
<sequence length="83" mass="9230">MKPGEWACFMVAECPPQSEPPDLDNILHSHSLGDPLENQGILWQDVIKIAKRQRGSNSTTFRGSKWYSENTTGSLLANPPDYG</sequence>
<keyword evidence="2" id="KW-1185">Reference proteome</keyword>